<dbReference type="Gene3D" id="2.50.20.20">
    <property type="match status" value="1"/>
</dbReference>
<accession>A0A212RMY8</accession>
<feature type="signal peptide" evidence="4">
    <location>
        <begin position="1"/>
        <end position="19"/>
    </location>
</feature>
<dbReference type="OrthoDB" id="151576at2"/>
<evidence type="ECO:0000256" key="2">
    <source>
        <dbReference type="ARBA" id="ARBA00009194"/>
    </source>
</evidence>
<evidence type="ECO:0000256" key="3">
    <source>
        <dbReference type="ARBA" id="ARBA00022475"/>
    </source>
</evidence>
<sequence length="241" mass="26931">MKRWIGPALCLLGWLYLLANTACRSASPTPALSAPEILQRAARAMAEIETVHFVLERRGAPDYLDTARTMMLRRVEGDIVRPNGLRGTARIFTLGMVTEIGVLRIGERTWVAFPGIGRWEELSPERGTVIDPRLFFDAEQGLPALLARAELRLVGVETLEGRPAFHLHGEVPSGPLEEWSLGLIAGRLRADLWVEARTFRILRVRLVERDSDPQDPTVWQITLSDFNRPIELHPPEGSASS</sequence>
<organism evidence="5 6">
    <name type="scientific">Thermoflexus hugenholtzii JAD2</name>
    <dbReference type="NCBI Taxonomy" id="877466"/>
    <lineage>
        <taxon>Bacteria</taxon>
        <taxon>Bacillati</taxon>
        <taxon>Chloroflexota</taxon>
        <taxon>Thermoflexia</taxon>
        <taxon>Thermoflexales</taxon>
        <taxon>Thermoflexaceae</taxon>
        <taxon>Thermoflexus</taxon>
    </lineage>
</organism>
<dbReference type="Pfam" id="PF07161">
    <property type="entry name" value="LppX_LprAFG"/>
    <property type="match status" value="1"/>
</dbReference>
<dbReference type="InParanoid" id="A0A212RMY8"/>
<reference evidence="6" key="1">
    <citation type="submission" date="2017-06" db="EMBL/GenBank/DDBJ databases">
        <authorList>
            <person name="Varghese N."/>
            <person name="Submissions S."/>
        </authorList>
    </citation>
    <scope>NUCLEOTIDE SEQUENCE [LARGE SCALE GENOMIC DNA]</scope>
    <source>
        <strain evidence="6">JAD2</strain>
    </source>
</reference>
<evidence type="ECO:0008006" key="7">
    <source>
        <dbReference type="Google" id="ProtNLM"/>
    </source>
</evidence>
<dbReference type="EMBL" id="FYEK01000071">
    <property type="protein sequence ID" value="SNB73826.1"/>
    <property type="molecule type" value="Genomic_DNA"/>
</dbReference>
<keyword evidence="3" id="KW-0472">Membrane</keyword>
<comment type="similarity">
    <text evidence="2">Belongs to the LppX/LprAFG lipoprotein family.</text>
</comment>
<dbReference type="Proteomes" id="UP000197025">
    <property type="component" value="Unassembled WGS sequence"/>
</dbReference>
<dbReference type="CDD" id="cd16334">
    <property type="entry name" value="LppX-like"/>
    <property type="match status" value="1"/>
</dbReference>
<evidence type="ECO:0000256" key="4">
    <source>
        <dbReference type="SAM" id="SignalP"/>
    </source>
</evidence>
<dbReference type="InterPro" id="IPR009830">
    <property type="entry name" value="LppX/LprAFG"/>
</dbReference>
<keyword evidence="4" id="KW-0732">Signal</keyword>
<protein>
    <recommendedName>
        <fullName evidence="7">Outer membrane lipoprotein-sorting protein</fullName>
    </recommendedName>
</protein>
<keyword evidence="6" id="KW-1185">Reference proteome</keyword>
<dbReference type="AlphaFoldDB" id="A0A212RMY8"/>
<comment type="subcellular location">
    <subcellularLocation>
        <location evidence="1">Cell envelope</location>
    </subcellularLocation>
</comment>
<proteinExistence type="inferred from homology"/>
<dbReference type="RefSeq" id="WP_088572231.1">
    <property type="nucleotide sequence ID" value="NZ_FYEK01000071.1"/>
</dbReference>
<dbReference type="GO" id="GO:0030313">
    <property type="term" value="C:cell envelope"/>
    <property type="evidence" value="ECO:0007669"/>
    <property type="project" value="UniProtKB-SubCell"/>
</dbReference>
<gene>
    <name evidence="5" type="ORF">SAMN02746019_00019820</name>
</gene>
<evidence type="ECO:0000313" key="6">
    <source>
        <dbReference type="Proteomes" id="UP000197025"/>
    </source>
</evidence>
<dbReference type="SUPFAM" id="SSF89392">
    <property type="entry name" value="Prokaryotic lipoproteins and lipoprotein localization factors"/>
    <property type="match status" value="1"/>
</dbReference>
<name>A0A212RMY8_9CHLR</name>
<dbReference type="InterPro" id="IPR029046">
    <property type="entry name" value="LolA/LolB/LppX"/>
</dbReference>
<keyword evidence="3" id="KW-1003">Cell membrane</keyword>
<evidence type="ECO:0000313" key="5">
    <source>
        <dbReference type="EMBL" id="SNB73826.1"/>
    </source>
</evidence>
<evidence type="ECO:0000256" key="1">
    <source>
        <dbReference type="ARBA" id="ARBA00004196"/>
    </source>
</evidence>
<feature type="chain" id="PRO_5012374716" description="Outer membrane lipoprotein-sorting protein" evidence="4">
    <location>
        <begin position="20"/>
        <end position="241"/>
    </location>
</feature>